<evidence type="ECO:0000256" key="14">
    <source>
        <dbReference type="ARBA" id="ARBA00034354"/>
    </source>
</evidence>
<dbReference type="PANTHER" id="PTHR15173">
    <property type="entry name" value="OREXIN"/>
    <property type="match status" value="1"/>
</dbReference>
<comment type="function">
    <text evidence="18">Binds to orexin receptor HCRTR2/OX2R only. Stimulates food intake. Modulates pituitary luteinizing hormone secretion in an ovarian steroid-dependent manner.</text>
</comment>
<evidence type="ECO:0000256" key="6">
    <source>
        <dbReference type="ARBA" id="ARBA00023018"/>
    </source>
</evidence>
<evidence type="ECO:0000256" key="3">
    <source>
        <dbReference type="ARBA" id="ARBA00009198"/>
    </source>
</evidence>
<keyword evidence="10" id="KW-0968">Cytoplasmic vesicle</keyword>
<dbReference type="EMBL" id="CM014100">
    <property type="protein sequence ID" value="TKS92209.1"/>
    <property type="molecule type" value="Genomic_DNA"/>
</dbReference>
<dbReference type="GO" id="GO:0001659">
    <property type="term" value="P:temperature homeostasis"/>
    <property type="evidence" value="ECO:0007669"/>
    <property type="project" value="TreeGrafter"/>
</dbReference>
<accession>A0A4U5VUE7</accession>
<organism evidence="20 21">
    <name type="scientific">Collichthys lucidus</name>
    <name type="common">Big head croaker</name>
    <name type="synonym">Sciaena lucida</name>
    <dbReference type="NCBI Taxonomy" id="240159"/>
    <lineage>
        <taxon>Eukaryota</taxon>
        <taxon>Metazoa</taxon>
        <taxon>Chordata</taxon>
        <taxon>Craniata</taxon>
        <taxon>Vertebrata</taxon>
        <taxon>Euteleostomi</taxon>
        <taxon>Actinopterygii</taxon>
        <taxon>Neopterygii</taxon>
        <taxon>Teleostei</taxon>
        <taxon>Neoteleostei</taxon>
        <taxon>Acanthomorphata</taxon>
        <taxon>Eupercaria</taxon>
        <taxon>Sciaenidae</taxon>
        <taxon>Collichthys</taxon>
    </lineage>
</organism>
<dbReference type="GO" id="GO:0005184">
    <property type="term" value="F:neuropeptide hormone activity"/>
    <property type="evidence" value="ECO:0007669"/>
    <property type="project" value="TreeGrafter"/>
</dbReference>
<keyword evidence="5" id="KW-0256">Endoplasmic reticulum</keyword>
<dbReference type="PANTHER" id="PTHR15173:SF2">
    <property type="entry name" value="HYPOCRETIN NEUROPEPTIDE PRECURSOR"/>
    <property type="match status" value="1"/>
</dbReference>
<dbReference type="GO" id="GO:0042755">
    <property type="term" value="P:eating behavior"/>
    <property type="evidence" value="ECO:0007669"/>
    <property type="project" value="TreeGrafter"/>
</dbReference>
<dbReference type="GO" id="GO:0007218">
    <property type="term" value="P:neuropeptide signaling pathway"/>
    <property type="evidence" value="ECO:0007669"/>
    <property type="project" value="UniProtKB-KW"/>
</dbReference>
<evidence type="ECO:0000256" key="10">
    <source>
        <dbReference type="ARBA" id="ARBA00023329"/>
    </source>
</evidence>
<dbReference type="GO" id="GO:0005791">
    <property type="term" value="C:rough endoplasmic reticulum"/>
    <property type="evidence" value="ECO:0007669"/>
    <property type="project" value="UniProtKB-SubCell"/>
</dbReference>
<comment type="function">
    <text evidence="17">Binds to orexin receptors HCRTR1/OX1R and HCRTR2/OX2R with a high affinity. Stimulates food intake. Modulates pituitary luteinizing hormone secretion in an ovarian steroid-dependent manner.</text>
</comment>
<keyword evidence="7" id="KW-1015">Disulfide bond</keyword>
<evidence type="ECO:0000256" key="15">
    <source>
        <dbReference type="ARBA" id="ARBA00034367"/>
    </source>
</evidence>
<dbReference type="InterPro" id="IPR001704">
    <property type="entry name" value="Orexin"/>
</dbReference>
<keyword evidence="6" id="KW-0770">Synapse</keyword>
<evidence type="ECO:0000256" key="11">
    <source>
        <dbReference type="ARBA" id="ARBA00034103"/>
    </source>
</evidence>
<evidence type="ECO:0000256" key="16">
    <source>
        <dbReference type="ARBA" id="ARBA00034371"/>
    </source>
</evidence>
<dbReference type="GO" id="GO:0046928">
    <property type="term" value="P:regulation of neurotransmitter secretion"/>
    <property type="evidence" value="ECO:0007669"/>
    <property type="project" value="TreeGrafter"/>
</dbReference>
<keyword evidence="8" id="KW-0873">Pyrrolidone carboxylic acid</keyword>
<dbReference type="Proteomes" id="UP000298787">
    <property type="component" value="Chromosome 23"/>
</dbReference>
<evidence type="ECO:0000256" key="1">
    <source>
        <dbReference type="ARBA" id="ARBA00004427"/>
    </source>
</evidence>
<sequence length="151" mass="16692">MTPLHTSQNMMWFPTNFQKANGKVTPNKKALVLVLMLLLSQLACDAHSMSECCRQPSRSCRLYVLLCRTGSNTLGGPLTGDAAAGILTLGKRKEDEGRLQNRLHQLLHGSRNQAAGILTMGKRTEERAGEQYMDWMTQSGTTIITPQPVLH</sequence>
<dbReference type="GO" id="GO:0030431">
    <property type="term" value="P:sleep"/>
    <property type="evidence" value="ECO:0007669"/>
    <property type="project" value="TreeGrafter"/>
</dbReference>
<dbReference type="GO" id="GO:0048471">
    <property type="term" value="C:perinuclear region of cytoplasm"/>
    <property type="evidence" value="ECO:0007669"/>
    <property type="project" value="TreeGrafter"/>
</dbReference>
<evidence type="ECO:0000313" key="21">
    <source>
        <dbReference type="Proteomes" id="UP000298787"/>
    </source>
</evidence>
<keyword evidence="4" id="KW-0027">Amidation</keyword>
<dbReference type="GO" id="GO:0042594">
    <property type="term" value="P:response to starvation"/>
    <property type="evidence" value="ECO:0007669"/>
    <property type="project" value="TreeGrafter"/>
</dbReference>
<dbReference type="GO" id="GO:0031772">
    <property type="term" value="F:type 2 orexin receptor binding"/>
    <property type="evidence" value="ECO:0007669"/>
    <property type="project" value="TreeGrafter"/>
</dbReference>
<dbReference type="AlphaFoldDB" id="A0A4U5VUE7"/>
<evidence type="ECO:0000256" key="17">
    <source>
        <dbReference type="ARBA" id="ARBA00045659"/>
    </source>
</evidence>
<feature type="chain" id="PRO_5020527148" description="Hypocretin neuropeptide precursor" evidence="19">
    <location>
        <begin position="47"/>
        <end position="151"/>
    </location>
</feature>
<evidence type="ECO:0000256" key="2">
    <source>
        <dbReference type="ARBA" id="ARBA00004541"/>
    </source>
</evidence>
<name>A0A4U5VUE7_COLLU</name>
<evidence type="ECO:0000256" key="4">
    <source>
        <dbReference type="ARBA" id="ARBA00022815"/>
    </source>
</evidence>
<evidence type="ECO:0000256" key="18">
    <source>
        <dbReference type="ARBA" id="ARBA00046224"/>
    </source>
</evidence>
<gene>
    <name evidence="20" type="ORF">D9C73_025589</name>
</gene>
<dbReference type="STRING" id="240159.A0A4U5VUE7"/>
<evidence type="ECO:0000256" key="12">
    <source>
        <dbReference type="ARBA" id="ARBA00034336"/>
    </source>
</evidence>
<feature type="signal peptide" evidence="19">
    <location>
        <begin position="1"/>
        <end position="46"/>
    </location>
</feature>
<evidence type="ECO:0000256" key="19">
    <source>
        <dbReference type="SAM" id="SignalP"/>
    </source>
</evidence>
<dbReference type="GO" id="GO:0051971">
    <property type="term" value="P:positive regulation of transmission of nerve impulse"/>
    <property type="evidence" value="ECO:0007669"/>
    <property type="project" value="TreeGrafter"/>
</dbReference>
<keyword evidence="19" id="KW-0732">Signal</keyword>
<keyword evidence="21" id="KW-1185">Reference proteome</keyword>
<proteinExistence type="inferred from homology"/>
<protein>
    <recommendedName>
        <fullName evidence="12">Hypocretin neuropeptide precursor</fullName>
    </recommendedName>
    <alternativeName>
        <fullName evidence="16">Hypocretin</fullName>
    </alternativeName>
    <alternativeName>
        <fullName evidence="13">Orexin precursor</fullName>
    </alternativeName>
    <alternativeName>
        <fullName evidence="15">Prepro-orexin</fullName>
    </alternativeName>
    <alternativeName>
        <fullName evidence="14">Preprohypocretin</fullName>
    </alternativeName>
</protein>
<evidence type="ECO:0000256" key="9">
    <source>
        <dbReference type="ARBA" id="ARBA00023320"/>
    </source>
</evidence>
<dbReference type="GO" id="GO:0031410">
    <property type="term" value="C:cytoplasmic vesicle"/>
    <property type="evidence" value="ECO:0007669"/>
    <property type="project" value="UniProtKB-SubCell"/>
</dbReference>
<dbReference type="GO" id="GO:0045202">
    <property type="term" value="C:synapse"/>
    <property type="evidence" value="ECO:0007669"/>
    <property type="project" value="UniProtKB-SubCell"/>
</dbReference>
<evidence type="ECO:0000313" key="20">
    <source>
        <dbReference type="EMBL" id="TKS92209.1"/>
    </source>
</evidence>
<evidence type="ECO:0000256" key="8">
    <source>
        <dbReference type="ARBA" id="ARBA00023283"/>
    </source>
</evidence>
<evidence type="ECO:0000256" key="13">
    <source>
        <dbReference type="ARBA" id="ARBA00034351"/>
    </source>
</evidence>
<comment type="subcellular location">
    <subcellularLocation>
        <location evidence="2">Cytoplasmic vesicle</location>
    </subcellularLocation>
    <subcellularLocation>
        <location evidence="1">Rough endoplasmic reticulum</location>
    </subcellularLocation>
    <subcellularLocation>
        <location evidence="11">Synapse</location>
    </subcellularLocation>
</comment>
<evidence type="ECO:0000256" key="7">
    <source>
        <dbReference type="ARBA" id="ARBA00023157"/>
    </source>
</evidence>
<evidence type="ECO:0000256" key="5">
    <source>
        <dbReference type="ARBA" id="ARBA00022824"/>
    </source>
</evidence>
<comment type="similarity">
    <text evidence="3">Belongs to the orexin family.</text>
</comment>
<dbReference type="GO" id="GO:0031771">
    <property type="term" value="F:type 1 orexin receptor binding"/>
    <property type="evidence" value="ECO:0007669"/>
    <property type="project" value="TreeGrafter"/>
</dbReference>
<keyword evidence="9" id="KW-0527">Neuropeptide</keyword>
<dbReference type="Pfam" id="PF02072">
    <property type="entry name" value="Orexin"/>
    <property type="match status" value="1"/>
</dbReference>
<reference evidence="20 21" key="1">
    <citation type="submission" date="2019-01" db="EMBL/GenBank/DDBJ databases">
        <title>Genome Assembly of Collichthys lucidus.</title>
        <authorList>
            <person name="Cai M."/>
            <person name="Xiao S."/>
        </authorList>
    </citation>
    <scope>NUCLEOTIDE SEQUENCE [LARGE SCALE GENOMIC DNA]</scope>
    <source>
        <strain evidence="20">JT15FE1705JMU</strain>
        <tissue evidence="20">Muscle</tissue>
    </source>
</reference>